<dbReference type="AlphaFoldDB" id="A0A078GFR3"/>
<organism evidence="7 8">
    <name type="scientific">Brassica napus</name>
    <name type="common">Rape</name>
    <dbReference type="NCBI Taxonomy" id="3708"/>
    <lineage>
        <taxon>Eukaryota</taxon>
        <taxon>Viridiplantae</taxon>
        <taxon>Streptophyta</taxon>
        <taxon>Embryophyta</taxon>
        <taxon>Tracheophyta</taxon>
        <taxon>Spermatophyta</taxon>
        <taxon>Magnoliopsida</taxon>
        <taxon>eudicotyledons</taxon>
        <taxon>Gunneridae</taxon>
        <taxon>Pentapetalae</taxon>
        <taxon>rosids</taxon>
        <taxon>malvids</taxon>
        <taxon>Brassicales</taxon>
        <taxon>Brassicaceae</taxon>
        <taxon>Brassiceae</taxon>
        <taxon>Brassica</taxon>
    </lineage>
</organism>
<dbReference type="GO" id="GO:0005096">
    <property type="term" value="F:GTPase activator activity"/>
    <property type="evidence" value="ECO:0007669"/>
    <property type="project" value="UniProtKB-KW"/>
</dbReference>
<dbReference type="GO" id="GO:0016020">
    <property type="term" value="C:membrane"/>
    <property type="evidence" value="ECO:0007669"/>
    <property type="project" value="UniProtKB-SubCell"/>
</dbReference>
<gene>
    <name evidence="7" type="primary">BnaC06g24470D</name>
    <name evidence="7" type="ORF">GSBRNA2T00022099001</name>
</gene>
<keyword evidence="5" id="KW-0446">Lipid-binding</keyword>
<name>A0A078GFR3_BRANA</name>
<dbReference type="Gramene" id="CDY23478">
    <property type="protein sequence ID" value="CDY23478"/>
    <property type="gene ID" value="GSBRNA2T00022099001"/>
</dbReference>
<keyword evidence="4" id="KW-0106">Calcium</keyword>
<keyword evidence="6" id="KW-0472">Membrane</keyword>
<dbReference type="GO" id="GO:0008289">
    <property type="term" value="F:lipid binding"/>
    <property type="evidence" value="ECO:0007669"/>
    <property type="project" value="UniProtKB-KW"/>
</dbReference>
<dbReference type="InterPro" id="IPR044562">
    <property type="entry name" value="CAR1-11"/>
</dbReference>
<evidence type="ECO:0000313" key="8">
    <source>
        <dbReference type="Proteomes" id="UP000028999"/>
    </source>
</evidence>
<comment type="subcellular location">
    <subcellularLocation>
        <location evidence="1">Membrane</location>
    </subcellularLocation>
</comment>
<evidence type="ECO:0000256" key="2">
    <source>
        <dbReference type="ARBA" id="ARBA00022468"/>
    </source>
</evidence>
<dbReference type="EMBL" id="LK032144">
    <property type="protein sequence ID" value="CDY23478.1"/>
    <property type="molecule type" value="Genomic_DNA"/>
</dbReference>
<evidence type="ECO:0000256" key="6">
    <source>
        <dbReference type="ARBA" id="ARBA00023136"/>
    </source>
</evidence>
<dbReference type="GO" id="GO:0046872">
    <property type="term" value="F:metal ion binding"/>
    <property type="evidence" value="ECO:0007669"/>
    <property type="project" value="UniProtKB-KW"/>
</dbReference>
<dbReference type="PANTHER" id="PTHR45933">
    <property type="entry name" value="PROTEIN C2-DOMAIN ABA-RELATED 4"/>
    <property type="match status" value="1"/>
</dbReference>
<evidence type="ECO:0000256" key="4">
    <source>
        <dbReference type="ARBA" id="ARBA00022837"/>
    </source>
</evidence>
<evidence type="ECO:0000256" key="5">
    <source>
        <dbReference type="ARBA" id="ARBA00023121"/>
    </source>
</evidence>
<dbReference type="PANTHER" id="PTHR45933:SF22">
    <property type="entry name" value="PROTEIN C2-DOMAIN ABA-RELATED 6-RELATED"/>
    <property type="match status" value="1"/>
</dbReference>
<proteinExistence type="predicted"/>
<keyword evidence="2" id="KW-0343">GTPase activation</keyword>
<evidence type="ECO:0000256" key="1">
    <source>
        <dbReference type="ARBA" id="ARBA00004370"/>
    </source>
</evidence>
<keyword evidence="8" id="KW-1185">Reference proteome</keyword>
<dbReference type="SMR" id="A0A078GFR3"/>
<evidence type="ECO:0000256" key="3">
    <source>
        <dbReference type="ARBA" id="ARBA00022723"/>
    </source>
</evidence>
<accession>A0A078GFR3</accession>
<keyword evidence="3" id="KW-0479">Metal-binding</keyword>
<dbReference type="PaxDb" id="3708-A0A078GFR3"/>
<dbReference type="Proteomes" id="UP000028999">
    <property type="component" value="Unassembled WGS sequence"/>
</dbReference>
<sequence length="75" mass="8383">MICIYICSIYPNIYAGLICGKDGNPEWNEELTLASRIVYYNGKIVQYMILVLSNVECGKVEIQLGRIEIPGGGRL</sequence>
<evidence type="ECO:0000313" key="7">
    <source>
        <dbReference type="EMBL" id="CDY23478.1"/>
    </source>
</evidence>
<protein>
    <submittedName>
        <fullName evidence="7">BnaC06g24470D protein</fullName>
    </submittedName>
</protein>
<reference evidence="7 8" key="1">
    <citation type="journal article" date="2014" name="Science">
        <title>Plant genetics. Early allopolyploid evolution in the post-Neolithic Brassica napus oilseed genome.</title>
        <authorList>
            <person name="Chalhoub B."/>
            <person name="Denoeud F."/>
            <person name="Liu S."/>
            <person name="Parkin I.A."/>
            <person name="Tang H."/>
            <person name="Wang X."/>
            <person name="Chiquet J."/>
            <person name="Belcram H."/>
            <person name="Tong C."/>
            <person name="Samans B."/>
            <person name="Correa M."/>
            <person name="Da Silva C."/>
            <person name="Just J."/>
            <person name="Falentin C."/>
            <person name="Koh C.S."/>
            <person name="Le Clainche I."/>
            <person name="Bernard M."/>
            <person name="Bento P."/>
            <person name="Noel B."/>
            <person name="Labadie K."/>
            <person name="Alberti A."/>
            <person name="Charles M."/>
            <person name="Arnaud D."/>
            <person name="Guo H."/>
            <person name="Daviaud C."/>
            <person name="Alamery S."/>
            <person name="Jabbari K."/>
            <person name="Zhao M."/>
            <person name="Edger P.P."/>
            <person name="Chelaifa H."/>
            <person name="Tack D."/>
            <person name="Lassalle G."/>
            <person name="Mestiri I."/>
            <person name="Schnel N."/>
            <person name="Le Paslier M.C."/>
            <person name="Fan G."/>
            <person name="Renault V."/>
            <person name="Bayer P.E."/>
            <person name="Golicz A.A."/>
            <person name="Manoli S."/>
            <person name="Lee T.H."/>
            <person name="Thi V.H."/>
            <person name="Chalabi S."/>
            <person name="Hu Q."/>
            <person name="Fan C."/>
            <person name="Tollenaere R."/>
            <person name="Lu Y."/>
            <person name="Battail C."/>
            <person name="Shen J."/>
            <person name="Sidebottom C.H."/>
            <person name="Wang X."/>
            <person name="Canaguier A."/>
            <person name="Chauveau A."/>
            <person name="Berard A."/>
            <person name="Deniot G."/>
            <person name="Guan M."/>
            <person name="Liu Z."/>
            <person name="Sun F."/>
            <person name="Lim Y.P."/>
            <person name="Lyons E."/>
            <person name="Town C.D."/>
            <person name="Bancroft I."/>
            <person name="Wang X."/>
            <person name="Meng J."/>
            <person name="Ma J."/>
            <person name="Pires J.C."/>
            <person name="King G.J."/>
            <person name="Brunel D."/>
            <person name="Delourme R."/>
            <person name="Renard M."/>
            <person name="Aury J.M."/>
            <person name="Adams K.L."/>
            <person name="Batley J."/>
            <person name="Snowdon R.J."/>
            <person name="Tost J."/>
            <person name="Edwards D."/>
            <person name="Zhou Y."/>
            <person name="Hua W."/>
            <person name="Sharpe A.G."/>
            <person name="Paterson A.H."/>
            <person name="Guan C."/>
            <person name="Wincker P."/>
        </authorList>
    </citation>
    <scope>NUCLEOTIDE SEQUENCE [LARGE SCALE GENOMIC DNA]</scope>
    <source>
        <strain evidence="8">cv. Darmor-bzh</strain>
    </source>
</reference>